<dbReference type="AlphaFoldDB" id="A0A850NTL4"/>
<dbReference type="Gene3D" id="1.20.910.10">
    <property type="entry name" value="Heme oxygenase-like"/>
    <property type="match status" value="1"/>
</dbReference>
<evidence type="ECO:0000313" key="2">
    <source>
        <dbReference type="EMBL" id="NVN30752.1"/>
    </source>
</evidence>
<dbReference type="SUPFAM" id="SSF48613">
    <property type="entry name" value="Heme oxygenase-like"/>
    <property type="match status" value="1"/>
</dbReference>
<comment type="caution">
    <text evidence="2">The sequence shown here is derived from an EMBL/GenBank/DDBJ whole genome shotgun (WGS) entry which is preliminary data.</text>
</comment>
<reference evidence="2 4" key="1">
    <citation type="submission" date="2020-06" db="EMBL/GenBank/DDBJ databases">
        <title>Description of novel acetic acid bacteria.</title>
        <authorList>
            <person name="Sombolestani A."/>
        </authorList>
    </citation>
    <scope>NUCLEOTIDE SEQUENCE [LARGE SCALE GENOMIC DNA]</scope>
    <source>
        <strain evidence="2 4">LMG 26838</strain>
    </source>
</reference>
<sequence>MYALLFAEPVVDRDALRVHAREEVFGSPLIRACAAGDVTAVRALLAGFWPFVKAFERAIDLRVGRLPTRPLIERFGQSRVRAFFGEAREAVREMKEEEGSHMALWRKSADELGLDLDAVPVLPGVEALLASAESDDPTEFFCWLAGTEYITEELSAYLCHAPAFVRLFAKPRWPWGVAHLMDEHDGPSHLEIDEDLARAYHPSNDNAIVGATLFAHIRRCQELFGLAARNVGEVLSPGLVPLAA</sequence>
<dbReference type="Proteomes" id="UP000565205">
    <property type="component" value="Unassembled WGS sequence"/>
</dbReference>
<dbReference type="Proteomes" id="UP000557688">
    <property type="component" value="Unassembled WGS sequence"/>
</dbReference>
<gene>
    <name evidence="1" type="ORF">FHR90_000096</name>
    <name evidence="2" type="ORF">HUK83_10465</name>
</gene>
<evidence type="ECO:0000313" key="3">
    <source>
        <dbReference type="Proteomes" id="UP000557688"/>
    </source>
</evidence>
<dbReference type="EMBL" id="JABXXQ010000211">
    <property type="protein sequence ID" value="NVN30752.1"/>
    <property type="molecule type" value="Genomic_DNA"/>
</dbReference>
<evidence type="ECO:0000313" key="4">
    <source>
        <dbReference type="Proteomes" id="UP000565205"/>
    </source>
</evidence>
<proteinExistence type="predicted"/>
<reference evidence="1 3" key="2">
    <citation type="submission" date="2020-08" db="EMBL/GenBank/DDBJ databases">
        <title>Genomic Encyclopedia of Type Strains, Phase III (KMG-III): the genomes of soil and plant-associated and newly described type strains.</title>
        <authorList>
            <person name="Whitman W."/>
        </authorList>
    </citation>
    <scope>NUCLEOTIDE SEQUENCE [LARGE SCALE GENOMIC DNA]</scope>
    <source>
        <strain evidence="1 3">CECT 8088</strain>
    </source>
</reference>
<protein>
    <recommendedName>
        <fullName evidence="5">Thiaminase-2/PQQC domain-containing protein</fullName>
    </recommendedName>
</protein>
<dbReference type="RefSeq" id="WP_176624541.1">
    <property type="nucleotide sequence ID" value="NZ_JABXXQ010000211.1"/>
</dbReference>
<accession>A0A850NTL4</accession>
<keyword evidence="3" id="KW-1185">Reference proteome</keyword>
<dbReference type="InterPro" id="IPR016084">
    <property type="entry name" value="Haem_Oase-like_multi-hlx"/>
</dbReference>
<evidence type="ECO:0008006" key="5">
    <source>
        <dbReference type="Google" id="ProtNLM"/>
    </source>
</evidence>
<dbReference type="EMBL" id="JACHXV010000001">
    <property type="protein sequence ID" value="MBB3172290.1"/>
    <property type="molecule type" value="Genomic_DNA"/>
</dbReference>
<name>A0A850NTL4_9PROT</name>
<organism evidence="2 4">
    <name type="scientific">Endobacter medicaginis</name>
    <dbReference type="NCBI Taxonomy" id="1181271"/>
    <lineage>
        <taxon>Bacteria</taxon>
        <taxon>Pseudomonadati</taxon>
        <taxon>Pseudomonadota</taxon>
        <taxon>Alphaproteobacteria</taxon>
        <taxon>Acetobacterales</taxon>
        <taxon>Acetobacteraceae</taxon>
        <taxon>Endobacter</taxon>
    </lineage>
</organism>
<evidence type="ECO:0000313" key="1">
    <source>
        <dbReference type="EMBL" id="MBB3172290.1"/>
    </source>
</evidence>